<organism evidence="1 2">
    <name type="scientific">Calycina marina</name>
    <dbReference type="NCBI Taxonomy" id="1763456"/>
    <lineage>
        <taxon>Eukaryota</taxon>
        <taxon>Fungi</taxon>
        <taxon>Dikarya</taxon>
        <taxon>Ascomycota</taxon>
        <taxon>Pezizomycotina</taxon>
        <taxon>Leotiomycetes</taxon>
        <taxon>Helotiales</taxon>
        <taxon>Pezizellaceae</taxon>
        <taxon>Calycina</taxon>
    </lineage>
</organism>
<comment type="caution">
    <text evidence="1">The sequence shown here is derived from an EMBL/GenBank/DDBJ whole genome shotgun (WGS) entry which is preliminary data.</text>
</comment>
<sequence>MKNFELPLEENRAPGTTRPPLNDSVGCLYIIDHLDLVYLDIAVDTNDASELKMLVNKQPDRDWEMWCYYFDTCCHIPGSYEARLVEGIDRILWSYFLRSFRRYSAGKIDGLCCKLDGLEMVIFRRI</sequence>
<dbReference type="EMBL" id="MU253981">
    <property type="protein sequence ID" value="KAG9243400.1"/>
    <property type="molecule type" value="Genomic_DNA"/>
</dbReference>
<accession>A0A9P7Z107</accession>
<evidence type="ECO:0000313" key="1">
    <source>
        <dbReference type="EMBL" id="KAG9243400.1"/>
    </source>
</evidence>
<name>A0A9P7Z107_9HELO</name>
<evidence type="ECO:0000313" key="2">
    <source>
        <dbReference type="Proteomes" id="UP000887226"/>
    </source>
</evidence>
<protein>
    <submittedName>
        <fullName evidence="1">Uncharacterized protein</fullName>
    </submittedName>
</protein>
<proteinExistence type="predicted"/>
<dbReference type="Proteomes" id="UP000887226">
    <property type="component" value="Unassembled WGS sequence"/>
</dbReference>
<keyword evidence="2" id="KW-1185">Reference proteome</keyword>
<dbReference type="AlphaFoldDB" id="A0A9P7Z107"/>
<reference evidence="1" key="1">
    <citation type="journal article" date="2021" name="IMA Fungus">
        <title>Genomic characterization of three marine fungi, including Emericellopsis atlantica sp. nov. with signatures of a generalist lifestyle and marine biomass degradation.</title>
        <authorList>
            <person name="Hagestad O.C."/>
            <person name="Hou L."/>
            <person name="Andersen J.H."/>
            <person name="Hansen E.H."/>
            <person name="Altermark B."/>
            <person name="Li C."/>
            <person name="Kuhnert E."/>
            <person name="Cox R.J."/>
            <person name="Crous P.W."/>
            <person name="Spatafora J.W."/>
            <person name="Lail K."/>
            <person name="Amirebrahimi M."/>
            <person name="Lipzen A."/>
            <person name="Pangilinan J."/>
            <person name="Andreopoulos W."/>
            <person name="Hayes R.D."/>
            <person name="Ng V."/>
            <person name="Grigoriev I.V."/>
            <person name="Jackson S.A."/>
            <person name="Sutton T.D.S."/>
            <person name="Dobson A.D.W."/>
            <person name="Rama T."/>
        </authorList>
    </citation>
    <scope>NUCLEOTIDE SEQUENCE</scope>
    <source>
        <strain evidence="1">TRa3180A</strain>
    </source>
</reference>
<gene>
    <name evidence="1" type="ORF">BJ878DRAFT_510953</name>
</gene>